<dbReference type="AlphaFoldDB" id="S3D8K9"/>
<proteinExistence type="predicted"/>
<dbReference type="EMBL" id="KE145358">
    <property type="protein sequence ID" value="EPE33494.1"/>
    <property type="molecule type" value="Genomic_DNA"/>
</dbReference>
<feature type="transmembrane region" description="Helical" evidence="1">
    <location>
        <begin position="33"/>
        <end position="52"/>
    </location>
</feature>
<dbReference type="HOGENOM" id="CLU_066042_4_1_1"/>
<dbReference type="InterPro" id="IPR053008">
    <property type="entry name" value="Phomopsin_biosynth_assoc"/>
</dbReference>
<protein>
    <submittedName>
        <fullName evidence="2">Uncharacterized protein</fullName>
    </submittedName>
</protein>
<dbReference type="eggNOG" id="ENOG502SSJI">
    <property type="taxonomic scope" value="Eukaryota"/>
</dbReference>
<evidence type="ECO:0000313" key="3">
    <source>
        <dbReference type="Proteomes" id="UP000016922"/>
    </source>
</evidence>
<gene>
    <name evidence="2" type="ORF">GLAREA_06507</name>
</gene>
<dbReference type="PANTHER" id="PTHR35896:SF3">
    <property type="entry name" value="MAJOR FACILITATOR SUPERFAMILY TRANSPORTER"/>
    <property type="match status" value="1"/>
</dbReference>
<accession>S3D8K9</accession>
<organism evidence="2 3">
    <name type="scientific">Glarea lozoyensis (strain ATCC 20868 / MF5171)</name>
    <dbReference type="NCBI Taxonomy" id="1116229"/>
    <lineage>
        <taxon>Eukaryota</taxon>
        <taxon>Fungi</taxon>
        <taxon>Dikarya</taxon>
        <taxon>Ascomycota</taxon>
        <taxon>Pezizomycotina</taxon>
        <taxon>Leotiomycetes</taxon>
        <taxon>Helotiales</taxon>
        <taxon>Helotiaceae</taxon>
        <taxon>Glarea</taxon>
    </lineage>
</organism>
<evidence type="ECO:0000256" key="1">
    <source>
        <dbReference type="SAM" id="Phobius"/>
    </source>
</evidence>
<dbReference type="Proteomes" id="UP000016922">
    <property type="component" value="Unassembled WGS sequence"/>
</dbReference>
<dbReference type="PANTHER" id="PTHR35896">
    <property type="entry name" value="IG-LIKE DOMAIN-CONTAINING PROTEIN"/>
    <property type="match status" value="1"/>
</dbReference>
<dbReference type="KEGG" id="glz:GLAREA_06507"/>
<dbReference type="RefSeq" id="XP_008080111.1">
    <property type="nucleotide sequence ID" value="XM_008081920.1"/>
</dbReference>
<keyword evidence="1" id="KW-0812">Transmembrane</keyword>
<name>S3D8K9_GLAL2</name>
<keyword evidence="1" id="KW-0472">Membrane</keyword>
<keyword evidence="1" id="KW-1133">Transmembrane helix</keyword>
<evidence type="ECO:0000313" key="2">
    <source>
        <dbReference type="EMBL" id="EPE33494.1"/>
    </source>
</evidence>
<sequence>MESDEEDDTLLEHESKQHSDQRRVQSLPVRERLIWMFSICGLCTIFALWVTVRSDFELAPIFNAEPMRNPCGNSPDKAKKRGCEWDVLSFCWLPQECLDQEITEEFRKAGPWTFYGDENRTTVVSEEEFGMDTKKVWLTNELHSTHCAFSLLKFHKALSSGKMVHGQLPLSHTHHCSQVLQSKGDPQAIEVYAIIQYPGCGYFSQSFPGISYSAKPSGELG</sequence>
<dbReference type="OrthoDB" id="3501153at2759"/>
<dbReference type="GeneID" id="19465560"/>
<keyword evidence="3" id="KW-1185">Reference proteome</keyword>
<reference evidence="2 3" key="1">
    <citation type="journal article" date="2013" name="BMC Genomics">
        <title>Genomics-driven discovery of the pneumocandin biosynthetic gene cluster in the fungus Glarea lozoyensis.</title>
        <authorList>
            <person name="Chen L."/>
            <person name="Yue Q."/>
            <person name="Zhang X."/>
            <person name="Xiang M."/>
            <person name="Wang C."/>
            <person name="Li S."/>
            <person name="Che Y."/>
            <person name="Ortiz-Lopez F.J."/>
            <person name="Bills G.F."/>
            <person name="Liu X."/>
            <person name="An Z."/>
        </authorList>
    </citation>
    <scope>NUCLEOTIDE SEQUENCE [LARGE SCALE GENOMIC DNA]</scope>
    <source>
        <strain evidence="3">ATCC 20868 / MF5171</strain>
    </source>
</reference>
<dbReference type="OMA" id="DVLSFCW"/>